<dbReference type="Gene3D" id="3.40.50.620">
    <property type="entry name" value="HUPs"/>
    <property type="match status" value="1"/>
</dbReference>
<evidence type="ECO:0000259" key="1">
    <source>
        <dbReference type="Pfam" id="PF02698"/>
    </source>
</evidence>
<dbReference type="AlphaFoldDB" id="R4PW27"/>
<gene>
    <name evidence="2" type="ORF">L336_0243</name>
</gene>
<reference evidence="2 3" key="1">
    <citation type="journal article" date="2013" name="Nat. Biotechnol.">
        <title>Genome sequences of rare, uncultured bacteria obtained by differential coverage binning of multiple metagenomes.</title>
        <authorList>
            <person name="Albertsen M."/>
            <person name="Hugenholtz P."/>
            <person name="Skarshewski A."/>
            <person name="Nielsen K.L."/>
            <person name="Tyson G.W."/>
            <person name="Nielsen P.H."/>
        </authorList>
    </citation>
    <scope>NUCLEOTIDE SEQUENCE [LARGE SCALE GENOMIC DNA]</scope>
    <source>
        <strain evidence="2">TM71</strain>
    </source>
</reference>
<dbReference type="InterPro" id="IPR051599">
    <property type="entry name" value="Cell_Envelope_Assoc"/>
</dbReference>
<dbReference type="PANTHER" id="PTHR30336">
    <property type="entry name" value="INNER MEMBRANE PROTEIN, PROBABLE PERMEASE"/>
    <property type="match status" value="1"/>
</dbReference>
<dbReference type="PANTHER" id="PTHR30336:SF20">
    <property type="entry name" value="DUF218 DOMAIN-CONTAINING PROTEIN"/>
    <property type="match status" value="1"/>
</dbReference>
<dbReference type="Proteomes" id="UP000013893">
    <property type="component" value="Chromosome"/>
</dbReference>
<protein>
    <recommendedName>
        <fullName evidence="1">DUF218 domain-containing protein</fullName>
    </recommendedName>
</protein>
<dbReference type="CDD" id="cd06259">
    <property type="entry name" value="YdcF-like"/>
    <property type="match status" value="1"/>
</dbReference>
<dbReference type="InterPro" id="IPR003848">
    <property type="entry name" value="DUF218"/>
</dbReference>
<name>R4PW27_9BACT</name>
<dbReference type="Pfam" id="PF02698">
    <property type="entry name" value="DUF218"/>
    <property type="match status" value="1"/>
</dbReference>
<keyword evidence="3" id="KW-1185">Reference proteome</keyword>
<dbReference type="EMBL" id="CP005957">
    <property type="protein sequence ID" value="AGL61952.1"/>
    <property type="molecule type" value="Genomic_DNA"/>
</dbReference>
<accession>R4PW27</accession>
<evidence type="ECO:0000313" key="2">
    <source>
        <dbReference type="EMBL" id="AGL61952.1"/>
    </source>
</evidence>
<evidence type="ECO:0000313" key="3">
    <source>
        <dbReference type="Proteomes" id="UP000013893"/>
    </source>
</evidence>
<dbReference type="InterPro" id="IPR014729">
    <property type="entry name" value="Rossmann-like_a/b/a_fold"/>
</dbReference>
<dbReference type="STRING" id="1332188.L336_0243"/>
<sequence>MLQQSDRDLAKIVWDYMRYEQPIEKTDLIFVLGSDDVRIADRAAEIYQAGYAPAILVSGDSGSTGKFFDRSEAEMLEQRMIKLGIPPSVIIKEEHATNTGENIIFGYKMIVELGLRASSILLVQKPFMLRRTYATFMQQWPADPKPRIMTTTIKASFDEYTSDARYDFSHTVNTMVGDLQRVMLYPKKGFQITQDIPPDVLDAYNELIRRGYTKHLL</sequence>
<organism evidence="2 3">
    <name type="scientific">Candidatus Saccharimonas aalborgensis</name>
    <dbReference type="NCBI Taxonomy" id="1332188"/>
    <lineage>
        <taxon>Bacteria</taxon>
        <taxon>Candidatus Saccharimonadota</taxon>
        <taxon>Candidatus Saccharimonadia</taxon>
        <taxon>Candidatus Saccharimonadales</taxon>
        <taxon>Candidatus Saccharimonadaceae</taxon>
        <taxon>Candidatus Saccharimonas</taxon>
    </lineage>
</organism>
<dbReference type="KEGG" id="saal:L336_0243"/>
<proteinExistence type="predicted"/>
<feature type="domain" description="DUF218" evidence="1">
    <location>
        <begin position="27"/>
        <end position="145"/>
    </location>
</feature>
<dbReference type="PATRIC" id="fig|1332188.3.peg.240"/>
<dbReference type="HOGENOM" id="CLU_064561_0_0_0"/>
<dbReference type="GO" id="GO:0005886">
    <property type="term" value="C:plasma membrane"/>
    <property type="evidence" value="ECO:0007669"/>
    <property type="project" value="TreeGrafter"/>
</dbReference>